<proteinExistence type="predicted"/>
<dbReference type="OrthoDB" id="6984773at2"/>
<dbReference type="EMBL" id="UGUS01000002">
    <property type="protein sequence ID" value="SUD29115.1"/>
    <property type="molecule type" value="Genomic_DNA"/>
</dbReference>
<sequence>MKPLPILFTALISFASTAALADDGGERSRQLLAEFRQQQQQIHGNETVAKQTPAPSDTPAPKDI</sequence>
<feature type="signal peptide" evidence="2">
    <location>
        <begin position="1"/>
        <end position="21"/>
    </location>
</feature>
<dbReference type="RefSeq" id="WP_038446048.1">
    <property type="nucleotide sequence ID" value="NZ_CP008896.1"/>
</dbReference>
<dbReference type="AlphaFoldDB" id="A0A379I8J7"/>
<accession>A0A379I8J7</accession>
<reference evidence="3 4" key="1">
    <citation type="submission" date="2018-06" db="EMBL/GenBank/DDBJ databases">
        <authorList>
            <consortium name="Pathogen Informatics"/>
            <person name="Doyle S."/>
        </authorList>
    </citation>
    <scope>NUCLEOTIDE SEQUENCE [LARGE SCALE GENOMIC DNA]</scope>
    <source>
        <strain evidence="3 4">NCTC10392</strain>
    </source>
</reference>
<evidence type="ECO:0000313" key="4">
    <source>
        <dbReference type="Proteomes" id="UP000255125"/>
    </source>
</evidence>
<dbReference type="KEGG" id="pfn:HZ99_22570"/>
<keyword evidence="2" id="KW-0732">Signal</keyword>
<feature type="chain" id="PRO_5016715378" description="Secreted protein" evidence="2">
    <location>
        <begin position="22"/>
        <end position="64"/>
    </location>
</feature>
<evidence type="ECO:0008006" key="5">
    <source>
        <dbReference type="Google" id="ProtNLM"/>
    </source>
</evidence>
<dbReference type="Proteomes" id="UP000255125">
    <property type="component" value="Unassembled WGS sequence"/>
</dbReference>
<evidence type="ECO:0000313" key="3">
    <source>
        <dbReference type="EMBL" id="SUD29115.1"/>
    </source>
</evidence>
<feature type="region of interest" description="Disordered" evidence="1">
    <location>
        <begin position="37"/>
        <end position="64"/>
    </location>
</feature>
<organism evidence="3 4">
    <name type="scientific">Pseudomonas fluorescens</name>
    <dbReference type="NCBI Taxonomy" id="294"/>
    <lineage>
        <taxon>Bacteria</taxon>
        <taxon>Pseudomonadati</taxon>
        <taxon>Pseudomonadota</taxon>
        <taxon>Gammaproteobacteria</taxon>
        <taxon>Pseudomonadales</taxon>
        <taxon>Pseudomonadaceae</taxon>
        <taxon>Pseudomonas</taxon>
    </lineage>
</organism>
<name>A0A379I8J7_PSEFL</name>
<feature type="compositionally biased region" description="Polar residues" evidence="1">
    <location>
        <begin position="42"/>
        <end position="55"/>
    </location>
</feature>
<protein>
    <recommendedName>
        <fullName evidence="5">Secreted protein</fullName>
    </recommendedName>
</protein>
<evidence type="ECO:0000256" key="2">
    <source>
        <dbReference type="SAM" id="SignalP"/>
    </source>
</evidence>
<evidence type="ECO:0000256" key="1">
    <source>
        <dbReference type="SAM" id="MobiDB-lite"/>
    </source>
</evidence>
<gene>
    <name evidence="3" type="ORF">NCTC10392_01066</name>
</gene>